<dbReference type="SMART" id="SM00267">
    <property type="entry name" value="GGDEF"/>
    <property type="match status" value="1"/>
</dbReference>
<dbReference type="InterPro" id="IPR035919">
    <property type="entry name" value="EAL_sf"/>
</dbReference>
<proteinExistence type="predicted"/>
<dbReference type="Pfam" id="PF08448">
    <property type="entry name" value="PAS_4"/>
    <property type="match status" value="1"/>
</dbReference>
<evidence type="ECO:0000259" key="5">
    <source>
        <dbReference type="PROSITE" id="PS50887"/>
    </source>
</evidence>
<accession>A0A919K5Q9</accession>
<keyword evidence="1" id="KW-0812">Transmembrane</keyword>
<dbReference type="CDD" id="cd01948">
    <property type="entry name" value="EAL"/>
    <property type="match status" value="1"/>
</dbReference>
<dbReference type="CDD" id="cd00130">
    <property type="entry name" value="PAS"/>
    <property type="match status" value="1"/>
</dbReference>
<dbReference type="InterPro" id="IPR013656">
    <property type="entry name" value="PAS_4"/>
</dbReference>
<evidence type="ECO:0000313" key="6">
    <source>
        <dbReference type="EMBL" id="GIE99430.1"/>
    </source>
</evidence>
<feature type="domain" description="PAS" evidence="2">
    <location>
        <begin position="455"/>
        <end position="491"/>
    </location>
</feature>
<dbReference type="CDD" id="cd01949">
    <property type="entry name" value="GGDEF"/>
    <property type="match status" value="1"/>
</dbReference>
<dbReference type="PANTHER" id="PTHR44757:SF2">
    <property type="entry name" value="BIOFILM ARCHITECTURE MAINTENANCE PROTEIN MBAA"/>
    <property type="match status" value="1"/>
</dbReference>
<dbReference type="PROSITE" id="PS50883">
    <property type="entry name" value="EAL"/>
    <property type="match status" value="1"/>
</dbReference>
<dbReference type="Pfam" id="PF00563">
    <property type="entry name" value="EAL"/>
    <property type="match status" value="1"/>
</dbReference>
<dbReference type="SMART" id="SM00052">
    <property type="entry name" value="EAL"/>
    <property type="match status" value="1"/>
</dbReference>
<dbReference type="InterPro" id="IPR052155">
    <property type="entry name" value="Biofilm_reg_signaling"/>
</dbReference>
<feature type="domain" description="GGDEF" evidence="5">
    <location>
        <begin position="610"/>
        <end position="742"/>
    </location>
</feature>
<dbReference type="AlphaFoldDB" id="A0A919K5Q9"/>
<dbReference type="SUPFAM" id="SSF55785">
    <property type="entry name" value="PYP-like sensor domain (PAS domain)"/>
    <property type="match status" value="1"/>
</dbReference>
<dbReference type="InterPro" id="IPR001633">
    <property type="entry name" value="EAL_dom"/>
</dbReference>
<evidence type="ECO:0000259" key="4">
    <source>
        <dbReference type="PROSITE" id="PS50883"/>
    </source>
</evidence>
<evidence type="ECO:0000259" key="3">
    <source>
        <dbReference type="PROSITE" id="PS50113"/>
    </source>
</evidence>
<feature type="transmembrane region" description="Helical" evidence="1">
    <location>
        <begin position="122"/>
        <end position="140"/>
    </location>
</feature>
<dbReference type="Proteomes" id="UP000636960">
    <property type="component" value="Unassembled WGS sequence"/>
</dbReference>
<protein>
    <submittedName>
        <fullName evidence="6">Uncharacterized protein</fullName>
    </submittedName>
</protein>
<keyword evidence="1" id="KW-1133">Transmembrane helix</keyword>
<keyword evidence="1" id="KW-0472">Membrane</keyword>
<dbReference type="PROSITE" id="PS50887">
    <property type="entry name" value="GGDEF"/>
    <property type="match status" value="1"/>
</dbReference>
<dbReference type="Gene3D" id="3.30.70.270">
    <property type="match status" value="1"/>
</dbReference>
<dbReference type="Gene3D" id="3.30.450.20">
    <property type="entry name" value="PAS domain"/>
    <property type="match status" value="1"/>
</dbReference>
<dbReference type="PANTHER" id="PTHR44757">
    <property type="entry name" value="DIGUANYLATE CYCLASE DGCP"/>
    <property type="match status" value="1"/>
</dbReference>
<dbReference type="SMART" id="SM00091">
    <property type="entry name" value="PAS"/>
    <property type="match status" value="1"/>
</dbReference>
<feature type="transmembrane region" description="Helical" evidence="1">
    <location>
        <begin position="58"/>
        <end position="77"/>
    </location>
</feature>
<dbReference type="InterPro" id="IPR043128">
    <property type="entry name" value="Rev_trsase/Diguanyl_cyclase"/>
</dbReference>
<dbReference type="Pfam" id="PF00990">
    <property type="entry name" value="GGDEF"/>
    <property type="match status" value="1"/>
</dbReference>
<comment type="caution">
    <text evidence="6">The sequence shown here is derived from an EMBL/GenBank/DDBJ whole genome shotgun (WGS) entry which is preliminary data.</text>
</comment>
<feature type="transmembrane region" description="Helical" evidence="1">
    <location>
        <begin position="30"/>
        <end position="46"/>
    </location>
</feature>
<dbReference type="NCBIfam" id="TIGR00229">
    <property type="entry name" value="sensory_box"/>
    <property type="match status" value="1"/>
</dbReference>
<organism evidence="6 7">
    <name type="scientific">Paractinoplanes rishiriensis</name>
    <dbReference type="NCBI Taxonomy" id="1050105"/>
    <lineage>
        <taxon>Bacteria</taxon>
        <taxon>Bacillati</taxon>
        <taxon>Actinomycetota</taxon>
        <taxon>Actinomycetes</taxon>
        <taxon>Micromonosporales</taxon>
        <taxon>Micromonosporaceae</taxon>
        <taxon>Paractinoplanes</taxon>
    </lineage>
</organism>
<dbReference type="InterPro" id="IPR029787">
    <property type="entry name" value="Nucleotide_cyclase"/>
</dbReference>
<sequence>MSVRRLIACYGGWMVVLAAVYFAVPGARVAAWALIGMSSVAAIVAGTRHHRPRKRRPWYLLALAVTAFVAGDTVGKIDLGGGPAEWQALLSGVLYLAIFPLMTAAMIMLANAGGNRDPGSLLDSYALAAGVGLFLWVALVSPNVRNPDLTDVDKISVVCFALGDVVLLALSTRLLLEVRRGWAVVLVILGAAGLFTADILYGLLRLAGTWASGGPVDLGWFAFYLLWGAAALHPSMTGLTEPRPPRPRSVNARRLWLPAVALVTGPTVLMYQVENGGVTDGTAIALMSTLIIWLGLSRLAGVVRTHQQTLNRERGLRSAGAALVSATGLDEIDTILREATARLLPAGTPHAVLVERRPEDAACLVRRDGVLLRSAAELPPSVRDQLGGFALALVCPMTVGSRDGDGGGRDCGALAVAAAEVELVNLQGVIEVLAGQAALAWERIRLASEINRRASEEYFRTLVQNTADVILILDEQMRVRYASPSAAQMFGAGPLTGTSLFDLVDSRDAGRAGDLIDMLQPGESHADSADWRLHDAGGMSLRVSASVRDLRQDPTVRGLVVTFRDVTARRQLEHDLTRQTFHDSLTGLANRVLFQERLQQAVTRAGRTGGLIGVLLINLDGFKAVNDASGHQTGDRLLAMVAQRLRSTLRSADTAARLGGDEFAVLAEDLSSPVEINAMVARIVDEFAEPFDLGDMSVLSSAGIGVASTADADTAAELLRQADLALHVAKRAGKAQWRRYQPSLHTPMLQQQQLRADLEQAIADEEFTLHFQPLVELGSGITLGMEALVRWQHPQRGMVPPDQFIPLAEETGLIVPLGLWVLEQGLAAAVTWRDLRPERPPYVSVNVSARQFRTTGFADEVMERLTAAGLPPSGLLLEITESMLLRDDEQAWTHLATLREHGIRVAIDDFGTGYSSLSYLRQVSVDVVKIDKSFVDGLGNENPHQNALVEGIVKLAQTLDLGVVAEGIEEPGDHAALHAMGCPYGQGYLFSRPLPGEDAERWFRENRAAAPLTPLTR</sequence>
<feature type="transmembrane region" description="Helical" evidence="1">
    <location>
        <begin position="155"/>
        <end position="176"/>
    </location>
</feature>
<reference evidence="6" key="1">
    <citation type="submission" date="2021-01" db="EMBL/GenBank/DDBJ databases">
        <title>Whole genome shotgun sequence of Actinoplanes rishiriensis NBRC 108556.</title>
        <authorList>
            <person name="Komaki H."/>
            <person name="Tamura T."/>
        </authorList>
    </citation>
    <scope>NUCLEOTIDE SEQUENCE</scope>
    <source>
        <strain evidence="6">NBRC 108556</strain>
    </source>
</reference>
<dbReference type="InterPro" id="IPR000160">
    <property type="entry name" value="GGDEF_dom"/>
</dbReference>
<dbReference type="PROSITE" id="PS50113">
    <property type="entry name" value="PAC"/>
    <property type="match status" value="1"/>
</dbReference>
<feature type="transmembrane region" description="Helical" evidence="1">
    <location>
        <begin position="183"/>
        <end position="204"/>
    </location>
</feature>
<evidence type="ECO:0000313" key="7">
    <source>
        <dbReference type="Proteomes" id="UP000636960"/>
    </source>
</evidence>
<keyword evidence="7" id="KW-1185">Reference proteome</keyword>
<name>A0A919K5Q9_9ACTN</name>
<gene>
    <name evidence="6" type="ORF">Ari01nite_68950</name>
</gene>
<dbReference type="SUPFAM" id="SSF141868">
    <property type="entry name" value="EAL domain-like"/>
    <property type="match status" value="1"/>
</dbReference>
<dbReference type="SUPFAM" id="SSF55073">
    <property type="entry name" value="Nucleotide cyclase"/>
    <property type="match status" value="1"/>
</dbReference>
<feature type="transmembrane region" description="Helical" evidence="1">
    <location>
        <begin position="89"/>
        <end position="110"/>
    </location>
</feature>
<dbReference type="Gene3D" id="3.20.20.450">
    <property type="entry name" value="EAL domain"/>
    <property type="match status" value="1"/>
</dbReference>
<feature type="transmembrane region" description="Helical" evidence="1">
    <location>
        <begin position="7"/>
        <end position="24"/>
    </location>
</feature>
<evidence type="ECO:0000259" key="2">
    <source>
        <dbReference type="PROSITE" id="PS50112"/>
    </source>
</evidence>
<dbReference type="InterPro" id="IPR000014">
    <property type="entry name" value="PAS"/>
</dbReference>
<dbReference type="PROSITE" id="PS50112">
    <property type="entry name" value="PAS"/>
    <property type="match status" value="1"/>
</dbReference>
<dbReference type="EMBL" id="BOMV01000073">
    <property type="protein sequence ID" value="GIE99430.1"/>
    <property type="molecule type" value="Genomic_DNA"/>
</dbReference>
<dbReference type="RefSeq" id="WP_203786429.1">
    <property type="nucleotide sequence ID" value="NZ_BOMV01000073.1"/>
</dbReference>
<dbReference type="InterPro" id="IPR035965">
    <property type="entry name" value="PAS-like_dom_sf"/>
</dbReference>
<evidence type="ECO:0000256" key="1">
    <source>
        <dbReference type="SAM" id="Phobius"/>
    </source>
</evidence>
<feature type="domain" description="EAL" evidence="4">
    <location>
        <begin position="751"/>
        <end position="1007"/>
    </location>
</feature>
<dbReference type="InterPro" id="IPR000700">
    <property type="entry name" value="PAS-assoc_C"/>
</dbReference>
<feature type="domain" description="PAC" evidence="3">
    <location>
        <begin position="527"/>
        <end position="578"/>
    </location>
</feature>
<dbReference type="NCBIfam" id="TIGR00254">
    <property type="entry name" value="GGDEF"/>
    <property type="match status" value="1"/>
</dbReference>
<dbReference type="FunFam" id="3.20.20.450:FF:000001">
    <property type="entry name" value="Cyclic di-GMP phosphodiesterase yahA"/>
    <property type="match status" value="1"/>
</dbReference>